<proteinExistence type="predicted"/>
<feature type="region of interest" description="Disordered" evidence="1">
    <location>
        <begin position="51"/>
        <end position="71"/>
    </location>
</feature>
<accession>A0ABV3H3N3</accession>
<sequence>MTSIRPHSPGHPVTRALHDPEIRDAFDYVTVKPLHLRLVMTEQAAEVFAALPAPAQEPRTGPSPPRRPASVSPRPLILTGFGLLVLGVVTADWRVPVVLGLTVPLYVILARATSGREPSTGCGPSRTPPPKYSSCAV</sequence>
<reference evidence="2 3" key="1">
    <citation type="submission" date="2024-06" db="EMBL/GenBank/DDBJ databases">
        <title>The Natural Products Discovery Center: Release of the First 8490 Sequenced Strains for Exploring Actinobacteria Biosynthetic Diversity.</title>
        <authorList>
            <person name="Kalkreuter E."/>
            <person name="Kautsar S.A."/>
            <person name="Yang D."/>
            <person name="Bader C.D."/>
            <person name="Teijaro C.N."/>
            <person name="Fluegel L."/>
            <person name="Davis C.M."/>
            <person name="Simpson J.R."/>
            <person name="Lauterbach L."/>
            <person name="Steele A.D."/>
            <person name="Gui C."/>
            <person name="Meng S."/>
            <person name="Li G."/>
            <person name="Viehrig K."/>
            <person name="Ye F."/>
            <person name="Su P."/>
            <person name="Kiefer A.F."/>
            <person name="Nichols A."/>
            <person name="Cepeda A.J."/>
            <person name="Yan W."/>
            <person name="Fan B."/>
            <person name="Jiang Y."/>
            <person name="Adhikari A."/>
            <person name="Zheng C.-J."/>
            <person name="Schuster L."/>
            <person name="Cowan T.M."/>
            <person name="Smanski M.J."/>
            <person name="Chevrette M.G."/>
            <person name="De Carvalho L.P.S."/>
            <person name="Shen B."/>
        </authorList>
    </citation>
    <scope>NUCLEOTIDE SEQUENCE [LARGE SCALE GENOMIC DNA]</scope>
    <source>
        <strain evidence="2 3">NPDC049574</strain>
    </source>
</reference>
<dbReference type="RefSeq" id="WP_364450209.1">
    <property type="nucleotide sequence ID" value="NZ_JBFARM010000005.1"/>
</dbReference>
<evidence type="ECO:0000256" key="1">
    <source>
        <dbReference type="SAM" id="MobiDB-lite"/>
    </source>
</evidence>
<evidence type="ECO:0000313" key="2">
    <source>
        <dbReference type="EMBL" id="MEV4287136.1"/>
    </source>
</evidence>
<organism evidence="2 3">
    <name type="scientific">Nonomuraea bangladeshensis</name>
    <dbReference type="NCBI Taxonomy" id="404385"/>
    <lineage>
        <taxon>Bacteria</taxon>
        <taxon>Bacillati</taxon>
        <taxon>Actinomycetota</taxon>
        <taxon>Actinomycetes</taxon>
        <taxon>Streptosporangiales</taxon>
        <taxon>Streptosporangiaceae</taxon>
        <taxon>Nonomuraea</taxon>
    </lineage>
</organism>
<evidence type="ECO:0000313" key="3">
    <source>
        <dbReference type="Proteomes" id="UP001552427"/>
    </source>
</evidence>
<comment type="caution">
    <text evidence="2">The sequence shown here is derived from an EMBL/GenBank/DDBJ whole genome shotgun (WGS) entry which is preliminary data.</text>
</comment>
<name>A0ABV3H3N3_9ACTN</name>
<keyword evidence="3" id="KW-1185">Reference proteome</keyword>
<dbReference type="EMBL" id="JBFARM010000005">
    <property type="protein sequence ID" value="MEV4287136.1"/>
    <property type="molecule type" value="Genomic_DNA"/>
</dbReference>
<protein>
    <submittedName>
        <fullName evidence="2">Uncharacterized protein</fullName>
    </submittedName>
</protein>
<gene>
    <name evidence="2" type="ORF">AB0K40_16660</name>
</gene>
<dbReference type="Proteomes" id="UP001552427">
    <property type="component" value="Unassembled WGS sequence"/>
</dbReference>
<feature type="region of interest" description="Disordered" evidence="1">
    <location>
        <begin position="115"/>
        <end position="137"/>
    </location>
</feature>